<gene>
    <name evidence="1" type="ORF">GV827_19360</name>
</gene>
<organism evidence="1 2">
    <name type="scientific">Sulfitobacter sediminilitoris</name>
    <dbReference type="NCBI Taxonomy" id="2698830"/>
    <lineage>
        <taxon>Bacteria</taxon>
        <taxon>Pseudomonadati</taxon>
        <taxon>Pseudomonadota</taxon>
        <taxon>Alphaproteobacteria</taxon>
        <taxon>Rhodobacterales</taxon>
        <taxon>Roseobacteraceae</taxon>
        <taxon>Sulfitobacter</taxon>
    </lineage>
</organism>
<dbReference type="Proteomes" id="UP000468591">
    <property type="component" value="Unassembled WGS sequence"/>
</dbReference>
<dbReference type="InterPro" id="IPR018727">
    <property type="entry name" value="DUF2267"/>
</dbReference>
<dbReference type="InterPro" id="IPR038282">
    <property type="entry name" value="DUF2267_sf"/>
</dbReference>
<evidence type="ECO:0000313" key="1">
    <source>
        <dbReference type="EMBL" id="NEK24543.1"/>
    </source>
</evidence>
<reference evidence="1 2" key="1">
    <citation type="submission" date="2020-01" db="EMBL/GenBank/DDBJ databases">
        <title>Sulfitobacter sediminilitoris sp. nov., isolated from a tidal flat.</title>
        <authorList>
            <person name="Park S."/>
            <person name="Yoon J.-H."/>
        </authorList>
    </citation>
    <scope>NUCLEOTIDE SEQUENCE [LARGE SCALE GENOMIC DNA]</scope>
    <source>
        <strain evidence="1 2">JBTF-M27</strain>
    </source>
</reference>
<protein>
    <submittedName>
        <fullName evidence="1">DUF2267 domain-containing protein</fullName>
    </submittedName>
</protein>
<comment type="caution">
    <text evidence="1">The sequence shown here is derived from an EMBL/GenBank/DDBJ whole genome shotgun (WGS) entry which is preliminary data.</text>
</comment>
<dbReference type="Pfam" id="PF10025">
    <property type="entry name" value="DUF2267"/>
    <property type="match status" value="1"/>
</dbReference>
<proteinExistence type="predicted"/>
<dbReference type="EMBL" id="JAABNT010000017">
    <property type="protein sequence ID" value="NEK24543.1"/>
    <property type="molecule type" value="Genomic_DNA"/>
</dbReference>
<keyword evidence="2" id="KW-1185">Reference proteome</keyword>
<dbReference type="Gene3D" id="1.10.490.110">
    <property type="entry name" value="Uncharacterized conserved protein DUF2267"/>
    <property type="match status" value="1"/>
</dbReference>
<accession>A0A6P0CJ50</accession>
<evidence type="ECO:0000313" key="2">
    <source>
        <dbReference type="Proteomes" id="UP000468591"/>
    </source>
</evidence>
<dbReference type="AlphaFoldDB" id="A0A6P0CJ50"/>
<name>A0A6P0CJ50_9RHOB</name>
<sequence length="152" mass="17622">MPMPWTYRHATKEWHAFLSDVKERLCLDSDNMAYTAVDAVFQVFRRRLTAQQGLDFASVLPSVLRAIFVNGWDVTKPPVPFSERSALIKEVQQVRVNHNLTPGNAIEATAWAIRRCTNKQDFERVLARMPTEARAFWHIDVDDPKELEQRII</sequence>